<evidence type="ECO:0000313" key="1">
    <source>
        <dbReference type="EMBL" id="HET98721.1"/>
    </source>
</evidence>
<protein>
    <recommendedName>
        <fullName evidence="2">Fibronectin type-III domain-containing protein</fullName>
    </recommendedName>
</protein>
<dbReference type="EMBL" id="DSDS01000192">
    <property type="protein sequence ID" value="HET98721.1"/>
    <property type="molecule type" value="Genomic_DNA"/>
</dbReference>
<dbReference type="InterPro" id="IPR036116">
    <property type="entry name" value="FN3_sf"/>
</dbReference>
<dbReference type="AlphaFoldDB" id="A0A7C2TM06"/>
<name>A0A7C2TM06_9BACT</name>
<reference evidence="1" key="1">
    <citation type="journal article" date="2020" name="mSystems">
        <title>Genome- and Community-Level Interaction Insights into Carbon Utilization and Element Cycling Functions of Hydrothermarchaeota in Hydrothermal Sediment.</title>
        <authorList>
            <person name="Zhou Z."/>
            <person name="Liu Y."/>
            <person name="Xu W."/>
            <person name="Pan J."/>
            <person name="Luo Z.H."/>
            <person name="Li M."/>
        </authorList>
    </citation>
    <scope>NUCLEOTIDE SEQUENCE [LARGE SCALE GENOMIC DNA]</scope>
    <source>
        <strain evidence="1">SpSt-1224</strain>
    </source>
</reference>
<sequence length="170" mass="18794">MTPGIKQRRGRGAWWWLLLLGLLLVAGCGKKTDPLPPTEARPAAIKDLAYRQTEQGVELSWSVPTRSETGGSLNYRIKKFELYRAEWAPEEYRAGEVPAFGPPRVIANLASDRGRMLFVDQELRSGRRYVYQVRSRAGWLLRSAPSNQVSFVWLAAPPPSGTPGAGAGGE</sequence>
<dbReference type="InterPro" id="IPR013783">
    <property type="entry name" value="Ig-like_fold"/>
</dbReference>
<dbReference type="Gene3D" id="2.60.40.10">
    <property type="entry name" value="Immunoglobulins"/>
    <property type="match status" value="1"/>
</dbReference>
<comment type="caution">
    <text evidence="1">The sequence shown here is derived from an EMBL/GenBank/DDBJ whole genome shotgun (WGS) entry which is preliminary data.</text>
</comment>
<organism evidence="1">
    <name type="scientific">Desulfurivibrio alkaliphilus</name>
    <dbReference type="NCBI Taxonomy" id="427923"/>
    <lineage>
        <taxon>Bacteria</taxon>
        <taxon>Pseudomonadati</taxon>
        <taxon>Thermodesulfobacteriota</taxon>
        <taxon>Desulfobulbia</taxon>
        <taxon>Desulfobulbales</taxon>
        <taxon>Desulfobulbaceae</taxon>
        <taxon>Desulfurivibrio</taxon>
    </lineage>
</organism>
<accession>A0A7C2TM06</accession>
<dbReference type="Proteomes" id="UP000885986">
    <property type="component" value="Unassembled WGS sequence"/>
</dbReference>
<dbReference type="PROSITE" id="PS51257">
    <property type="entry name" value="PROKAR_LIPOPROTEIN"/>
    <property type="match status" value="1"/>
</dbReference>
<proteinExistence type="predicted"/>
<gene>
    <name evidence="1" type="ORF">ENN98_08605</name>
</gene>
<evidence type="ECO:0008006" key="2">
    <source>
        <dbReference type="Google" id="ProtNLM"/>
    </source>
</evidence>
<dbReference type="SUPFAM" id="SSF49265">
    <property type="entry name" value="Fibronectin type III"/>
    <property type="match status" value="1"/>
</dbReference>